<dbReference type="EMBL" id="JAGTUF010000002">
    <property type="protein sequence ID" value="MBR9970961.1"/>
    <property type="molecule type" value="Genomic_DNA"/>
</dbReference>
<accession>A0ABS5I946</accession>
<evidence type="ECO:0000313" key="2">
    <source>
        <dbReference type="Proteomes" id="UP000680714"/>
    </source>
</evidence>
<dbReference type="Proteomes" id="UP000680714">
    <property type="component" value="Unassembled WGS sequence"/>
</dbReference>
<gene>
    <name evidence="1" type="ORF">KEC16_04460</name>
</gene>
<dbReference type="RefSeq" id="WP_211546472.1">
    <property type="nucleotide sequence ID" value="NZ_JAGTUF010000002.1"/>
</dbReference>
<reference evidence="1 2" key="1">
    <citation type="submission" date="2021-04" db="EMBL/GenBank/DDBJ databases">
        <title>Magnetospirillum sulfuroxidans sp. nov., a facultative chemolithoautotrophic sulfur-oxidizing alphaproteobacterium isolated from freshwater sediment and proposals for Paramagetospirillum gen. nov., and Magnetospirillaceae fam. nov.</title>
        <authorList>
            <person name="Koziaeva V."/>
            <person name="Geelhoed J.S."/>
            <person name="Sorokin D.Y."/>
            <person name="Grouzdev D.S."/>
        </authorList>
    </citation>
    <scope>NUCLEOTIDE SEQUENCE [LARGE SCALE GENOMIC DNA]</scope>
    <source>
        <strain evidence="1 2">J10</strain>
    </source>
</reference>
<protein>
    <submittedName>
        <fullName evidence="1">Uncharacterized protein</fullName>
    </submittedName>
</protein>
<comment type="caution">
    <text evidence="1">The sequence shown here is derived from an EMBL/GenBank/DDBJ whole genome shotgun (WGS) entry which is preliminary data.</text>
</comment>
<evidence type="ECO:0000313" key="1">
    <source>
        <dbReference type="EMBL" id="MBR9970961.1"/>
    </source>
</evidence>
<organism evidence="1 2">
    <name type="scientific">Magnetospirillum sulfuroxidans</name>
    <dbReference type="NCBI Taxonomy" id="611300"/>
    <lineage>
        <taxon>Bacteria</taxon>
        <taxon>Pseudomonadati</taxon>
        <taxon>Pseudomonadota</taxon>
        <taxon>Alphaproteobacteria</taxon>
        <taxon>Rhodospirillales</taxon>
        <taxon>Rhodospirillaceae</taxon>
        <taxon>Magnetospirillum</taxon>
    </lineage>
</organism>
<keyword evidence="2" id="KW-1185">Reference proteome</keyword>
<proteinExistence type="predicted"/>
<sequence length="153" mass="17621">MSDTTTLSSLRDKRSAIAGRIIDLQQELDRLQADLFHVDAVLRLFGLLPEDIPTKGRIPKRSTYFGRNEITRRCYDMLREREIVCANDIAERAMLDKGLDPKADRRQRLDFVKRILVSLHDLRKIGAVEKIGHARNVKWRLILDDEPENDGAA</sequence>
<name>A0ABS5I946_9PROT</name>